<dbReference type="InterPro" id="IPR007642">
    <property type="entry name" value="RNA_pol_Rpb2_2"/>
</dbReference>
<evidence type="ECO:0000256" key="5">
    <source>
        <dbReference type="ARBA" id="ARBA00022679"/>
    </source>
</evidence>
<keyword evidence="6 14" id="KW-0548">Nucleotidyltransferase</keyword>
<protein>
    <recommendedName>
        <fullName evidence="14">DNA-directed RNA polymerase subunit beta</fullName>
        <ecNumber evidence="14">2.7.7.6</ecNumber>
    </recommendedName>
</protein>
<comment type="catalytic activity">
    <reaction evidence="14">
        <text>RNA(n) + a ribonucleoside 5'-triphosphate = RNA(n+1) + diphosphate</text>
        <dbReference type="Rhea" id="RHEA:21248"/>
        <dbReference type="Rhea" id="RHEA-COMP:14527"/>
        <dbReference type="Rhea" id="RHEA-COMP:17342"/>
        <dbReference type="ChEBI" id="CHEBI:33019"/>
        <dbReference type="ChEBI" id="CHEBI:61557"/>
        <dbReference type="ChEBI" id="CHEBI:140395"/>
        <dbReference type="EC" id="2.7.7.6"/>
    </reaction>
</comment>
<evidence type="ECO:0000256" key="1">
    <source>
        <dbReference type="ARBA" id="ARBA00004123"/>
    </source>
</evidence>
<name>A0AAD5WVS4_9PEZI</name>
<dbReference type="InterPro" id="IPR014724">
    <property type="entry name" value="RNA_pol_RPB2_OB-fold"/>
</dbReference>
<dbReference type="InterPro" id="IPR007641">
    <property type="entry name" value="RNA_pol_Rpb2_7"/>
</dbReference>
<evidence type="ECO:0000259" key="17">
    <source>
        <dbReference type="Pfam" id="PF04560"/>
    </source>
</evidence>
<feature type="domain" description="RNA polymerase Rpb2" evidence="18">
    <location>
        <begin position="299"/>
        <end position="444"/>
    </location>
</feature>
<dbReference type="Pfam" id="PF04566">
    <property type="entry name" value="RNA_pol_Rpb2_4"/>
    <property type="match status" value="1"/>
</dbReference>
<dbReference type="InterPro" id="IPR007121">
    <property type="entry name" value="RNA_pol_bsu_CS"/>
</dbReference>
<dbReference type="EC" id="2.7.7.6" evidence="14"/>
<dbReference type="Gene3D" id="3.90.1110.10">
    <property type="entry name" value="RNA polymerase Rpb2, domain 2"/>
    <property type="match status" value="1"/>
</dbReference>
<keyword evidence="9" id="KW-0862">Zinc</keyword>
<dbReference type="Gene3D" id="3.90.1800.10">
    <property type="entry name" value="RNA polymerase alpha subunit dimerisation domain"/>
    <property type="match status" value="1"/>
</dbReference>
<keyword evidence="4 14" id="KW-0240">DNA-directed RNA polymerase</keyword>
<feature type="region of interest" description="Disordered" evidence="15">
    <location>
        <begin position="761"/>
        <end position="783"/>
    </location>
</feature>
<dbReference type="AlphaFoldDB" id="A0AAD5WVS4"/>
<evidence type="ECO:0000313" key="23">
    <source>
        <dbReference type="EMBL" id="KAJ2904498.1"/>
    </source>
</evidence>
<evidence type="ECO:0000256" key="14">
    <source>
        <dbReference type="RuleBase" id="RU363031"/>
    </source>
</evidence>
<keyword evidence="11 14" id="KW-0804">Transcription</keyword>
<dbReference type="InterPro" id="IPR007120">
    <property type="entry name" value="DNA-dir_RNAP_su2_dom"/>
</dbReference>
<dbReference type="CDD" id="cd00653">
    <property type="entry name" value="RNA_pol_B_RPB2"/>
    <property type="match status" value="1"/>
</dbReference>
<evidence type="ECO:0000259" key="20">
    <source>
        <dbReference type="Pfam" id="PF04565"/>
    </source>
</evidence>
<evidence type="ECO:0000259" key="22">
    <source>
        <dbReference type="Pfam" id="PF04567"/>
    </source>
</evidence>
<evidence type="ECO:0000256" key="10">
    <source>
        <dbReference type="ARBA" id="ARBA00022842"/>
    </source>
</evidence>
<gene>
    <name evidence="23" type="ORF">MKZ38_007941</name>
</gene>
<accession>A0AAD5WVS4</accession>
<dbReference type="Gene3D" id="2.40.50.150">
    <property type="match status" value="1"/>
</dbReference>
<evidence type="ECO:0000256" key="3">
    <source>
        <dbReference type="ARBA" id="ARBA00011730"/>
    </source>
</evidence>
<comment type="subcellular location">
    <subcellularLocation>
        <location evidence="1">Nucleus</location>
    </subcellularLocation>
</comment>
<dbReference type="Pfam" id="PF04561">
    <property type="entry name" value="RNA_pol_Rpb2_2"/>
    <property type="match status" value="1"/>
</dbReference>
<evidence type="ECO:0000256" key="7">
    <source>
        <dbReference type="ARBA" id="ARBA00022723"/>
    </source>
</evidence>
<organism evidence="23 24">
    <name type="scientific">Zalerion maritima</name>
    <dbReference type="NCBI Taxonomy" id="339359"/>
    <lineage>
        <taxon>Eukaryota</taxon>
        <taxon>Fungi</taxon>
        <taxon>Dikarya</taxon>
        <taxon>Ascomycota</taxon>
        <taxon>Pezizomycotina</taxon>
        <taxon>Sordariomycetes</taxon>
        <taxon>Lulworthiomycetidae</taxon>
        <taxon>Lulworthiales</taxon>
        <taxon>Lulworthiaceae</taxon>
        <taxon>Zalerion</taxon>
    </lineage>
</organism>
<evidence type="ECO:0000256" key="9">
    <source>
        <dbReference type="ARBA" id="ARBA00022833"/>
    </source>
</evidence>
<dbReference type="GO" id="GO:0003899">
    <property type="term" value="F:DNA-directed RNA polymerase activity"/>
    <property type="evidence" value="ECO:0007669"/>
    <property type="project" value="UniProtKB-EC"/>
</dbReference>
<dbReference type="FunFam" id="2.40.270.10:FF:000006">
    <property type="entry name" value="DNA-directed RNA polymerase subunit beta"/>
    <property type="match status" value="1"/>
</dbReference>
<dbReference type="PROSITE" id="PS01166">
    <property type="entry name" value="RNA_POL_BETA"/>
    <property type="match status" value="1"/>
</dbReference>
<evidence type="ECO:0000256" key="11">
    <source>
        <dbReference type="ARBA" id="ARBA00023163"/>
    </source>
</evidence>
<dbReference type="InterPro" id="IPR007645">
    <property type="entry name" value="RNA_pol_Rpb2_3"/>
</dbReference>
<evidence type="ECO:0000259" key="21">
    <source>
        <dbReference type="Pfam" id="PF04566"/>
    </source>
</evidence>
<comment type="caution">
    <text evidence="23">The sequence shown here is derived from an EMBL/GenBank/DDBJ whole genome shotgun (WGS) entry which is preliminary data.</text>
</comment>
<feature type="domain" description="RNA polymerase Rpb2" evidence="21">
    <location>
        <begin position="617"/>
        <end position="679"/>
    </location>
</feature>
<dbReference type="Gene3D" id="2.40.270.10">
    <property type="entry name" value="DNA-directed RNA polymerase, subunit 2, domain 6"/>
    <property type="match status" value="1"/>
</dbReference>
<keyword evidence="7" id="KW-0479">Metal-binding</keyword>
<feature type="domain" description="RNA polymerase Rpb2" evidence="20">
    <location>
        <begin position="518"/>
        <end position="582"/>
    </location>
</feature>
<dbReference type="InterPro" id="IPR037034">
    <property type="entry name" value="RNA_pol_Rpb2_2_sf"/>
</dbReference>
<feature type="domain" description="DNA-directed RNA polymerase subunit 2 hybrid-binding" evidence="16">
    <location>
        <begin position="804"/>
        <end position="1176"/>
    </location>
</feature>
<comment type="subunit">
    <text evidence="3">Component of the RNA polymerase II (Pol II) complex consisting of 12 subunits.</text>
</comment>
<dbReference type="GO" id="GO:0005634">
    <property type="term" value="C:nucleus"/>
    <property type="evidence" value="ECO:0007669"/>
    <property type="project" value="UniProtKB-SubCell"/>
</dbReference>
<evidence type="ECO:0000259" key="16">
    <source>
        <dbReference type="Pfam" id="PF00562"/>
    </source>
</evidence>
<dbReference type="FunFam" id="3.90.1800.10:FF:000002">
    <property type="entry name" value="DNA-directed RNA polymerase subunit beta"/>
    <property type="match status" value="1"/>
</dbReference>
<dbReference type="Pfam" id="PF04565">
    <property type="entry name" value="RNA_pol_Rpb2_3"/>
    <property type="match status" value="1"/>
</dbReference>
<evidence type="ECO:0000256" key="8">
    <source>
        <dbReference type="ARBA" id="ARBA00022771"/>
    </source>
</evidence>
<keyword evidence="24" id="KW-1185">Reference proteome</keyword>
<evidence type="ECO:0000256" key="15">
    <source>
        <dbReference type="SAM" id="MobiDB-lite"/>
    </source>
</evidence>
<dbReference type="Pfam" id="PF00562">
    <property type="entry name" value="RNA_pol_Rpb2_6"/>
    <property type="match status" value="1"/>
</dbReference>
<reference evidence="23" key="1">
    <citation type="submission" date="2022-07" db="EMBL/GenBank/DDBJ databases">
        <title>Draft genome sequence of Zalerion maritima ATCC 34329, a (micro)plastics degrading marine fungus.</title>
        <authorList>
            <person name="Paco A."/>
            <person name="Goncalves M.F.M."/>
            <person name="Rocha-Santos T.A.P."/>
            <person name="Alves A."/>
        </authorList>
    </citation>
    <scope>NUCLEOTIDE SEQUENCE</scope>
    <source>
        <strain evidence="23">ATCC 34329</strain>
    </source>
</reference>
<dbReference type="InterPro" id="IPR007644">
    <property type="entry name" value="RNA_pol_bsu_protrusion"/>
</dbReference>
<dbReference type="EMBL" id="JAKWBI020000052">
    <property type="protein sequence ID" value="KAJ2904498.1"/>
    <property type="molecule type" value="Genomic_DNA"/>
</dbReference>
<keyword evidence="5 14" id="KW-0808">Transferase</keyword>
<dbReference type="Gene3D" id="3.90.1100.10">
    <property type="match status" value="1"/>
</dbReference>
<dbReference type="InterPro" id="IPR007646">
    <property type="entry name" value="RNA_pol_Rpb2_4"/>
</dbReference>
<dbReference type="GO" id="GO:0006351">
    <property type="term" value="P:DNA-templated transcription"/>
    <property type="evidence" value="ECO:0007669"/>
    <property type="project" value="InterPro"/>
</dbReference>
<dbReference type="Pfam" id="PF04563">
    <property type="entry name" value="RNA_pol_Rpb2_1"/>
    <property type="match status" value="1"/>
</dbReference>
<keyword evidence="8" id="KW-0863">Zinc-finger</keyword>
<feature type="domain" description="RNA polymerase Rpb2" evidence="17">
    <location>
        <begin position="1178"/>
        <end position="1270"/>
    </location>
</feature>
<feature type="compositionally biased region" description="Basic and acidic residues" evidence="15">
    <location>
        <begin position="761"/>
        <end position="777"/>
    </location>
</feature>
<evidence type="ECO:0000256" key="13">
    <source>
        <dbReference type="RuleBase" id="RU000434"/>
    </source>
</evidence>
<dbReference type="InterPro" id="IPR007647">
    <property type="entry name" value="RNA_pol_Rpb2_5"/>
</dbReference>
<dbReference type="GO" id="GO:0003677">
    <property type="term" value="F:DNA binding"/>
    <property type="evidence" value="ECO:0007669"/>
    <property type="project" value="InterPro"/>
</dbReference>
<dbReference type="Gene3D" id="3.90.1070.20">
    <property type="match status" value="1"/>
</dbReference>
<evidence type="ECO:0000256" key="2">
    <source>
        <dbReference type="ARBA" id="ARBA00006835"/>
    </source>
</evidence>
<dbReference type="SUPFAM" id="SSF64484">
    <property type="entry name" value="beta and beta-prime subunits of DNA dependent RNA-polymerase"/>
    <property type="match status" value="1"/>
</dbReference>
<dbReference type="Pfam" id="PF04560">
    <property type="entry name" value="RNA_pol_Rpb2_7"/>
    <property type="match status" value="1"/>
</dbReference>
<evidence type="ECO:0000313" key="24">
    <source>
        <dbReference type="Proteomes" id="UP001201980"/>
    </source>
</evidence>
<feature type="domain" description="RNA polymerase beta subunit protrusion" evidence="19">
    <location>
        <begin position="48"/>
        <end position="492"/>
    </location>
</feature>
<evidence type="ECO:0000256" key="4">
    <source>
        <dbReference type="ARBA" id="ARBA00022478"/>
    </source>
</evidence>
<comment type="similarity">
    <text evidence="2 13">Belongs to the RNA polymerase beta chain family.</text>
</comment>
<keyword evidence="10" id="KW-0460">Magnesium</keyword>
<proteinExistence type="inferred from homology"/>
<evidence type="ECO:0000256" key="12">
    <source>
        <dbReference type="ARBA" id="ARBA00023242"/>
    </source>
</evidence>
<evidence type="ECO:0000259" key="18">
    <source>
        <dbReference type="Pfam" id="PF04561"/>
    </source>
</evidence>
<dbReference type="FunFam" id="2.40.50.150:FF:000002">
    <property type="entry name" value="DNA-directed RNA polymerase subunit beta"/>
    <property type="match status" value="1"/>
</dbReference>
<dbReference type="InterPro" id="IPR037033">
    <property type="entry name" value="DNA-dir_RNAP_su2_hyb_sf"/>
</dbReference>
<comment type="function">
    <text evidence="14">DNA-dependent RNA polymerase catalyzes the transcription of DNA into RNA using the four ribonucleoside triphosphates as substrates.</text>
</comment>
<feature type="domain" description="RNA polymerase Rpb2" evidence="22">
    <location>
        <begin position="721"/>
        <end position="797"/>
    </location>
</feature>
<dbReference type="GO" id="GO:0032549">
    <property type="term" value="F:ribonucleoside binding"/>
    <property type="evidence" value="ECO:0007669"/>
    <property type="project" value="InterPro"/>
</dbReference>
<evidence type="ECO:0000256" key="6">
    <source>
        <dbReference type="ARBA" id="ARBA00022695"/>
    </source>
</evidence>
<dbReference type="GO" id="GO:0008270">
    <property type="term" value="F:zinc ion binding"/>
    <property type="evidence" value="ECO:0007669"/>
    <property type="project" value="UniProtKB-KW"/>
</dbReference>
<dbReference type="Pfam" id="PF04567">
    <property type="entry name" value="RNA_pol_Rpb2_5"/>
    <property type="match status" value="1"/>
</dbReference>
<sequence>MSYGAYDQDYDDNFDFDAPVDGDYQEGSEDITPEDCWGVISSYFNQKGLVAQQLDSFDIFCRETINDLIHEKSIVTLDQQNPPSEDDRPIECRRYEIKFGQVKLTLPNITEAEGTTACLLPYECRDRNLTYSSPLYVRMSKKVSVAVSQPIPRHELDDEQIRDIQNGAPVPTKLVWENEEAENEEDKSQSGDYVFIGKLPMMVKGEYCHLKRLSDDELFLVNECPYDQGGYFVINGSEKVLIAQERSAGNLVQIFAKAAPARYSYYAEIRSSLERGSRMISQMSLRYYPKGNGSKQVYGATISATLPYVTGDIPVVIVFRALGVVSDEDVLNHICYDRTDTQMLECLRPCIEEAFCIQDREIALDFIAKRIQDKRKVNQLNREKRVKGARDILQRETLPHISQAEGSETRKAFFIGYMTHRLLQVVLGRRGIDDRDHFGKKRLDLAGPLLGKLFRGIVMRLTQDLFNYLKRCVESNKMFNLNMGIKHSTVTSGLKYSLATGNWGEQKKAASATAGVSQVLNRYTFASTLSHLRRTNTPIGRDGKLAKPRQLHNTHWGLVCPAETPEGQACGLVKNLSLMCHVSTGSSVDPIVEFMISRNMEVLEEYEPLRYPHATKIFVNGAWVGVHQDASSLVALIQNLRRSGEGLTFEVSLIRDIREREFHIFSDAGRVMRPLFVVEQSDNVKTGVEAGNLAIKKEWAEKMTVSHESSLQPGDANYMSWEDLVEVGAIEYLDAEEEETSMICMSPEDLYMYQDMKARKARGQEEPAEEMRDEDRNKRLKTKSSRAHMYTHCEIHPAMLLGICASIIPFPDHNQSPRNTYQSAMGKQAMGCFLTNFTRRMDTMTNILYYPQKPLATTRSMEYLKFRELPAGQNAIVAIAVYSGYNQEDSVIMNQSSIDRGLFRSLFFRSYTDCEKRVGINVVEMFEKPFRQDTMRLKHGTYDKLDDDGIVAPGVRVSGEDIIIGKTSPINPDNQELGQRTTQHIKRDASTPLRSTENGIIDSVVITTNQDGMKYVKVRVRTTKIPQIGDKFASRHGQKGTIGVTYRQEDMPFSREGMTPDIIINPHAIPSRMTIAHLVECLLSKVATLKGMEGDATPFTDVTVDSVSSLLREHGYQSRGFEIMYNGHTGKKLRAQVFFGPTYYQRLRHMVDDKIHARARGPVQIMTRQPVEGRARDGGLRFGEMERDCMIAHGAAAFLKERLFEVSDAFRVHICEICGLMTPIANLTKQSFECRPCKNKNKIAQIMIPYAAKLLFQELAAMNIASRMFTDKSGVSIR</sequence>
<dbReference type="PANTHER" id="PTHR20856">
    <property type="entry name" value="DNA-DIRECTED RNA POLYMERASE I SUBUNIT 2"/>
    <property type="match status" value="1"/>
</dbReference>
<evidence type="ECO:0000259" key="19">
    <source>
        <dbReference type="Pfam" id="PF04563"/>
    </source>
</evidence>
<dbReference type="FunFam" id="3.90.1070.20:FF:000002">
    <property type="entry name" value="DNA-directed RNA polymerase subunit beta"/>
    <property type="match status" value="1"/>
</dbReference>
<dbReference type="InterPro" id="IPR015712">
    <property type="entry name" value="DNA-dir_RNA_pol_su2"/>
</dbReference>
<dbReference type="Proteomes" id="UP001201980">
    <property type="component" value="Unassembled WGS sequence"/>
</dbReference>
<dbReference type="GO" id="GO:0000428">
    <property type="term" value="C:DNA-directed RNA polymerase complex"/>
    <property type="evidence" value="ECO:0007669"/>
    <property type="project" value="UniProtKB-KW"/>
</dbReference>
<keyword evidence="12" id="KW-0539">Nucleus</keyword>